<organism evidence="2 3">
    <name type="scientific">Marinobacter psychrophilus</name>
    <dbReference type="NCBI Taxonomy" id="330734"/>
    <lineage>
        <taxon>Bacteria</taxon>
        <taxon>Pseudomonadati</taxon>
        <taxon>Pseudomonadota</taxon>
        <taxon>Gammaproteobacteria</taxon>
        <taxon>Pseudomonadales</taxon>
        <taxon>Marinobacteraceae</taxon>
        <taxon>Marinobacter</taxon>
    </lineage>
</organism>
<dbReference type="KEGG" id="mpq:ABA45_05845"/>
<feature type="region of interest" description="Disordered" evidence="1">
    <location>
        <begin position="97"/>
        <end position="119"/>
    </location>
</feature>
<proteinExistence type="predicted"/>
<gene>
    <name evidence="2" type="ORF">ABA45_05845</name>
</gene>
<name>A0A0H4I2G2_9GAMM</name>
<reference evidence="2 3" key="1">
    <citation type="submission" date="2015-05" db="EMBL/GenBank/DDBJ databases">
        <title>Complete genome of Marinobacter psychrophilus strain 20041T isolated from sea-ice of the Canadian Basin.</title>
        <authorList>
            <person name="Song L."/>
            <person name="Ren L."/>
            <person name="Yu Y."/>
            <person name="Wang X."/>
        </authorList>
    </citation>
    <scope>NUCLEOTIDE SEQUENCE [LARGE SCALE GENOMIC DNA]</scope>
    <source>
        <strain evidence="2 3">20041</strain>
    </source>
</reference>
<dbReference type="AlphaFoldDB" id="A0A0H4I2G2"/>
<dbReference type="Proteomes" id="UP000036406">
    <property type="component" value="Chromosome"/>
</dbReference>
<evidence type="ECO:0000256" key="1">
    <source>
        <dbReference type="SAM" id="MobiDB-lite"/>
    </source>
</evidence>
<dbReference type="PATRIC" id="fig|330734.3.peg.1241"/>
<evidence type="ECO:0000313" key="3">
    <source>
        <dbReference type="Proteomes" id="UP000036406"/>
    </source>
</evidence>
<keyword evidence="3" id="KW-1185">Reference proteome</keyword>
<dbReference type="EMBL" id="CP011494">
    <property type="protein sequence ID" value="AKO52008.1"/>
    <property type="molecule type" value="Genomic_DNA"/>
</dbReference>
<evidence type="ECO:0000313" key="2">
    <source>
        <dbReference type="EMBL" id="AKO52008.1"/>
    </source>
</evidence>
<protein>
    <submittedName>
        <fullName evidence="2">Uncharacterized protein</fullName>
    </submittedName>
</protein>
<sequence length="119" mass="14119">MRLDHILNQIDFGKLRPMERTRYINRIKNVVSVIEERFPHVQRPEQIQLKHAQYYRNIWLPAHSPSMRTQDEHMRALGLLVRALGRDDSWLGKLGLTSHSSTGGRPTQIKIRNSRKHYR</sequence>
<accession>A0A0H4I2G2</accession>